<protein>
    <submittedName>
        <fullName evidence="2">Nuclease</fullName>
    </submittedName>
</protein>
<evidence type="ECO:0000259" key="1">
    <source>
        <dbReference type="Pfam" id="PF19580"/>
    </source>
</evidence>
<evidence type="ECO:0000313" key="2">
    <source>
        <dbReference type="EMBL" id="ODN42184.1"/>
    </source>
</evidence>
<name>A0ABX3A006_9GAMM</name>
<dbReference type="EMBL" id="MDTU01000001">
    <property type="protein sequence ID" value="ODN42184.1"/>
    <property type="molecule type" value="Genomic_DNA"/>
</dbReference>
<evidence type="ECO:0000313" key="3">
    <source>
        <dbReference type="Proteomes" id="UP000094329"/>
    </source>
</evidence>
<dbReference type="SUPFAM" id="SSF56219">
    <property type="entry name" value="DNase I-like"/>
    <property type="match status" value="1"/>
</dbReference>
<dbReference type="RefSeq" id="WP_069311982.1">
    <property type="nucleotide sequence ID" value="NZ_MDTU01000001.1"/>
</dbReference>
<dbReference type="InterPro" id="IPR036691">
    <property type="entry name" value="Endo/exonu/phosph_ase_sf"/>
</dbReference>
<reference evidence="2 3" key="1">
    <citation type="submission" date="2016-08" db="EMBL/GenBank/DDBJ databases">
        <title>Draft genome sequence of Candidatus Piscirickettsia litoralis, from seawater.</title>
        <authorList>
            <person name="Wan X."/>
            <person name="Lee A.J."/>
            <person name="Hou S."/>
            <person name="Donachie S.P."/>
        </authorList>
    </citation>
    <scope>NUCLEOTIDE SEQUENCE [LARGE SCALE GENOMIC DNA]</scope>
    <source>
        <strain evidence="2 3">Y2</strain>
    </source>
</reference>
<dbReference type="Proteomes" id="UP000094329">
    <property type="component" value="Unassembled WGS sequence"/>
</dbReference>
<dbReference type="InterPro" id="IPR005135">
    <property type="entry name" value="Endo/exonuclease/phosphatase"/>
</dbReference>
<proteinExistence type="predicted"/>
<organism evidence="2 3">
    <name type="scientific">Piscirickettsia litoralis</name>
    <dbReference type="NCBI Taxonomy" id="1891921"/>
    <lineage>
        <taxon>Bacteria</taxon>
        <taxon>Pseudomonadati</taxon>
        <taxon>Pseudomonadota</taxon>
        <taxon>Gammaproteobacteria</taxon>
        <taxon>Thiotrichales</taxon>
        <taxon>Piscirickettsiaceae</taxon>
        <taxon>Piscirickettsia</taxon>
    </lineage>
</organism>
<keyword evidence="3" id="KW-1185">Reference proteome</keyword>
<accession>A0ABX3A006</accession>
<feature type="domain" description="Endonuclease/exonuclease/phosphatase" evidence="1">
    <location>
        <begin position="5"/>
        <end position="196"/>
    </location>
</feature>
<dbReference type="Pfam" id="PF19580">
    <property type="entry name" value="Exo_endo_phos_3"/>
    <property type="match status" value="1"/>
</dbReference>
<dbReference type="Gene3D" id="3.60.10.10">
    <property type="entry name" value="Endonuclease/exonuclease/phosphatase"/>
    <property type="match status" value="1"/>
</dbReference>
<gene>
    <name evidence="2" type="ORF">BGC07_03540</name>
</gene>
<sequence>MNYKVSWWNLENLLLPNTAKRSSKLKKRHKKTLKHWTEERYQQKLDNLAQTIRQFHQHDGPDLLAIGEIDSEAALHDLIKQLAKLDLHYHGHLASTSDPRRMHVGLLYRPNLFTIAQQESLFVPASKKTRDILNIQLQTEQGQRIHLLINHWPSKRNNPADRLKAAHCLKDALEHCTAPALILGDFNTQPSDNLFNDLITESELHPLFNLPAEPTYFHHHPTGTTPISLDFAFISKEFTTSSTWQASMLFLEKQHQNELERPQAFMRSNLKEFNEDGASDHFAISLTLEEKIN</sequence>
<comment type="caution">
    <text evidence="2">The sequence shown here is derived from an EMBL/GenBank/DDBJ whole genome shotgun (WGS) entry which is preliminary data.</text>
</comment>